<keyword evidence="3" id="KW-0808">Transferase</keyword>
<keyword evidence="6" id="KW-0072">Autophagy</keyword>
<evidence type="ECO:0000256" key="5">
    <source>
        <dbReference type="ARBA" id="ARBA00022927"/>
    </source>
</evidence>
<dbReference type="GO" id="GO:0061651">
    <property type="term" value="F:Atg12 conjugating enzyme activity"/>
    <property type="evidence" value="ECO:0007669"/>
    <property type="project" value="TreeGrafter"/>
</dbReference>
<dbReference type="GO" id="GO:0000045">
    <property type="term" value="P:autophagosome assembly"/>
    <property type="evidence" value="ECO:0007669"/>
    <property type="project" value="TreeGrafter"/>
</dbReference>
<dbReference type="OrthoDB" id="4089664at2759"/>
<dbReference type="GO" id="GO:0032446">
    <property type="term" value="P:protein modification by small protein conjugation"/>
    <property type="evidence" value="ECO:0007669"/>
    <property type="project" value="TreeGrafter"/>
</dbReference>
<dbReference type="Proteomes" id="UP001147746">
    <property type="component" value="Unassembled WGS sequence"/>
</dbReference>
<proteinExistence type="inferred from homology"/>
<keyword evidence="5" id="KW-0653">Protein transport</keyword>
<gene>
    <name evidence="8" type="ORF">N7476_004090</name>
</gene>
<evidence type="ECO:0000313" key="9">
    <source>
        <dbReference type="Proteomes" id="UP001147746"/>
    </source>
</evidence>
<evidence type="ECO:0000256" key="4">
    <source>
        <dbReference type="ARBA" id="ARBA00022786"/>
    </source>
</evidence>
<evidence type="ECO:0000313" key="8">
    <source>
        <dbReference type="EMBL" id="KAJ5321088.1"/>
    </source>
</evidence>
<comment type="caution">
    <text evidence="8">The sequence shown here is derived from an EMBL/GenBank/DDBJ whole genome shotgun (WGS) entry which is preliminary data.</text>
</comment>
<comment type="similarity">
    <text evidence="1">Belongs to the ATG10 family.</text>
</comment>
<keyword evidence="4" id="KW-0833">Ubl conjugation pathway</keyword>
<evidence type="ECO:0000256" key="3">
    <source>
        <dbReference type="ARBA" id="ARBA00022679"/>
    </source>
</evidence>
<reference evidence="8" key="2">
    <citation type="journal article" date="2023" name="IMA Fungus">
        <title>Comparative genomic study of the Penicillium genus elucidates a diverse pangenome and 15 lateral gene transfer events.</title>
        <authorList>
            <person name="Petersen C."/>
            <person name="Sorensen T."/>
            <person name="Nielsen M.R."/>
            <person name="Sondergaard T.E."/>
            <person name="Sorensen J.L."/>
            <person name="Fitzpatrick D.A."/>
            <person name="Frisvad J.C."/>
            <person name="Nielsen K.L."/>
        </authorList>
    </citation>
    <scope>NUCLEOTIDE SEQUENCE</scope>
    <source>
        <strain evidence="8">IBT 21472</strain>
    </source>
</reference>
<evidence type="ECO:0000256" key="6">
    <source>
        <dbReference type="ARBA" id="ARBA00023006"/>
    </source>
</evidence>
<dbReference type="Gene3D" id="3.30.1460.50">
    <property type="match status" value="1"/>
</dbReference>
<reference evidence="8" key="1">
    <citation type="submission" date="2022-12" db="EMBL/GenBank/DDBJ databases">
        <authorList>
            <person name="Petersen C."/>
        </authorList>
    </citation>
    <scope>NUCLEOTIDE SEQUENCE</scope>
    <source>
        <strain evidence="8">IBT 21472</strain>
    </source>
</reference>
<dbReference type="PANTHER" id="PTHR14957:SF1">
    <property type="entry name" value="UBIQUITIN-LIKE-CONJUGATING ENZYME ATG10"/>
    <property type="match status" value="1"/>
</dbReference>
<dbReference type="Pfam" id="PF03987">
    <property type="entry name" value="Autophagy_act_C"/>
    <property type="match status" value="1"/>
</dbReference>
<evidence type="ECO:0000256" key="7">
    <source>
        <dbReference type="ARBA" id="ARBA00029833"/>
    </source>
</evidence>
<dbReference type="GO" id="GO:0000422">
    <property type="term" value="P:autophagy of mitochondrion"/>
    <property type="evidence" value="ECO:0007669"/>
    <property type="project" value="TreeGrafter"/>
</dbReference>
<accession>A0A9W9Q2V9</accession>
<dbReference type="AlphaFoldDB" id="A0A9W9Q2V9"/>
<name>A0A9W9Q2V9_9EURO</name>
<dbReference type="InterPro" id="IPR007135">
    <property type="entry name" value="Atg3/Atg10"/>
</dbReference>
<sequence length="208" mass="22843">MVNALSAFPFLTAGDFDWACRDLADRACGGGWPSARLVTQNGIHLTITQCVDVPEATEGSELEVQELEDQDPEALVRTDLSPRLQIDYDIVLSPTYQVPVLYFTLRWHHYQGPLGLDAVYQYVVPEQYRKELKTVGVMGGISFGYHPQSGAPAFFVHPCNTADAMAQIADARSVNPGTYLIIWLGLVGHCVNLHVPRELVASDSPSPS</sequence>
<dbReference type="GO" id="GO:0015031">
    <property type="term" value="P:protein transport"/>
    <property type="evidence" value="ECO:0007669"/>
    <property type="project" value="UniProtKB-KW"/>
</dbReference>
<organism evidence="8 9">
    <name type="scientific">Penicillium atrosanguineum</name>
    <dbReference type="NCBI Taxonomy" id="1132637"/>
    <lineage>
        <taxon>Eukaryota</taxon>
        <taxon>Fungi</taxon>
        <taxon>Dikarya</taxon>
        <taxon>Ascomycota</taxon>
        <taxon>Pezizomycotina</taxon>
        <taxon>Eurotiomycetes</taxon>
        <taxon>Eurotiomycetidae</taxon>
        <taxon>Eurotiales</taxon>
        <taxon>Aspergillaceae</taxon>
        <taxon>Penicillium</taxon>
    </lineage>
</organism>
<protein>
    <recommendedName>
        <fullName evidence="2">Ubiquitin-like-conjugating enzyme ATG10</fullName>
    </recommendedName>
    <alternativeName>
        <fullName evidence="7">Autophagy-related protein 10</fullName>
    </alternativeName>
</protein>
<dbReference type="EMBL" id="JAPZBO010000003">
    <property type="protein sequence ID" value="KAJ5321088.1"/>
    <property type="molecule type" value="Genomic_DNA"/>
</dbReference>
<evidence type="ECO:0000256" key="2">
    <source>
        <dbReference type="ARBA" id="ARBA00021099"/>
    </source>
</evidence>
<evidence type="ECO:0000256" key="1">
    <source>
        <dbReference type="ARBA" id="ARBA00005696"/>
    </source>
</evidence>
<keyword evidence="9" id="KW-1185">Reference proteome</keyword>
<keyword evidence="5" id="KW-0813">Transport</keyword>
<dbReference type="GO" id="GO:0005829">
    <property type="term" value="C:cytosol"/>
    <property type="evidence" value="ECO:0007669"/>
    <property type="project" value="TreeGrafter"/>
</dbReference>
<dbReference type="PANTHER" id="PTHR14957">
    <property type="entry name" value="UBIQUITIN-LIKE-CONJUGATING ENZYME ATG10"/>
    <property type="match status" value="1"/>
</dbReference>